<gene>
    <name evidence="1" type="ORF">LEP1GSC008_3134</name>
</gene>
<reference evidence="1 2" key="1">
    <citation type="submission" date="2013-01" db="EMBL/GenBank/DDBJ databases">
        <authorList>
            <person name="Harkins D.M."/>
            <person name="Durkin A.S."/>
            <person name="Brinkac L.M."/>
            <person name="Haft D.H."/>
            <person name="Selengut J.D."/>
            <person name="Sanka R."/>
            <person name="DePew J."/>
            <person name="Purushe J."/>
            <person name="Galloway R.L."/>
            <person name="Vinetz J.M."/>
            <person name="Sutton G.G."/>
            <person name="Nierman W.C."/>
            <person name="Fouts D.E."/>
        </authorList>
    </citation>
    <scope>NUCLEOTIDE SEQUENCE [LARGE SCALE GENOMIC DNA]</scope>
    <source>
        <strain evidence="1 2">Nikolaevo</strain>
    </source>
</reference>
<protein>
    <submittedName>
        <fullName evidence="1">Uncharacterized protein</fullName>
    </submittedName>
</protein>
<dbReference type="Proteomes" id="UP000011980">
    <property type="component" value="Unassembled WGS sequence"/>
</dbReference>
<comment type="caution">
    <text evidence="1">The sequence shown here is derived from an EMBL/GenBank/DDBJ whole genome shotgun (WGS) entry which is preliminary data.</text>
</comment>
<dbReference type="AlphaFoldDB" id="M6F9B1"/>
<proteinExistence type="predicted"/>
<dbReference type="PATRIC" id="fig|1240687.3.peg.1460"/>
<evidence type="ECO:0000313" key="2">
    <source>
        <dbReference type="Proteomes" id="UP000011980"/>
    </source>
</evidence>
<name>M6F9B1_9LEPT</name>
<accession>M6F9B1</accession>
<dbReference type="EMBL" id="ANCE01000077">
    <property type="protein sequence ID" value="EMK24990.1"/>
    <property type="molecule type" value="Genomic_DNA"/>
</dbReference>
<sequence length="42" mass="4844">MDSTSASVVLKRLIKAVFVDLRSTTLIYRSLSINKGYKYYKN</sequence>
<organism evidence="1 2">
    <name type="scientific">Leptospira kirschneri serovar Bulgarica str. Nikolaevo</name>
    <dbReference type="NCBI Taxonomy" id="1240687"/>
    <lineage>
        <taxon>Bacteria</taxon>
        <taxon>Pseudomonadati</taxon>
        <taxon>Spirochaetota</taxon>
        <taxon>Spirochaetia</taxon>
        <taxon>Leptospirales</taxon>
        <taxon>Leptospiraceae</taxon>
        <taxon>Leptospira</taxon>
    </lineage>
</organism>
<evidence type="ECO:0000313" key="1">
    <source>
        <dbReference type="EMBL" id="EMK24990.1"/>
    </source>
</evidence>